<dbReference type="Gene3D" id="1.25.10.10">
    <property type="entry name" value="Leucine-rich Repeat Variant"/>
    <property type="match status" value="2"/>
</dbReference>
<evidence type="ECO:0000313" key="11">
    <source>
        <dbReference type="Proteomes" id="UP001610335"/>
    </source>
</evidence>
<dbReference type="SMART" id="SM01349">
    <property type="entry name" value="TOG"/>
    <property type="match status" value="2"/>
</dbReference>
<evidence type="ECO:0000256" key="4">
    <source>
        <dbReference type="ARBA" id="ARBA00022618"/>
    </source>
</evidence>
<feature type="compositionally biased region" description="Low complexity" evidence="8">
    <location>
        <begin position="656"/>
        <end position="665"/>
    </location>
</feature>
<feature type="domain" description="TOG" evidence="9">
    <location>
        <begin position="364"/>
        <end position="607"/>
    </location>
</feature>
<comment type="caution">
    <text evidence="10">The sequence shown here is derived from an EMBL/GenBank/DDBJ whole genome shotgun (WGS) entry which is preliminary data.</text>
</comment>
<dbReference type="InterPro" id="IPR011989">
    <property type="entry name" value="ARM-like"/>
</dbReference>
<evidence type="ECO:0000256" key="5">
    <source>
        <dbReference type="ARBA" id="ARBA00022701"/>
    </source>
</evidence>
<organism evidence="10 11">
    <name type="scientific">Aspergillus cavernicola</name>
    <dbReference type="NCBI Taxonomy" id="176166"/>
    <lineage>
        <taxon>Eukaryota</taxon>
        <taxon>Fungi</taxon>
        <taxon>Dikarya</taxon>
        <taxon>Ascomycota</taxon>
        <taxon>Pezizomycotina</taxon>
        <taxon>Eurotiomycetes</taxon>
        <taxon>Eurotiomycetidae</taxon>
        <taxon>Eurotiales</taxon>
        <taxon>Aspergillaceae</taxon>
        <taxon>Aspergillus</taxon>
        <taxon>Aspergillus subgen. Nidulantes</taxon>
    </lineage>
</organism>
<proteinExistence type="inferred from homology"/>
<dbReference type="SUPFAM" id="SSF48371">
    <property type="entry name" value="ARM repeat"/>
    <property type="match status" value="1"/>
</dbReference>
<name>A0ABR4IBA4_9EURO</name>
<feature type="region of interest" description="Disordered" evidence="8">
    <location>
        <begin position="645"/>
        <end position="834"/>
    </location>
</feature>
<feature type="compositionally biased region" description="Low complexity" evidence="8">
    <location>
        <begin position="312"/>
        <end position="329"/>
    </location>
</feature>
<gene>
    <name evidence="10" type="ORF">BDW59DRAFT_81053</name>
</gene>
<comment type="function">
    <text evidence="7">Microtubule binding protein that promotes the stabilization of dynamic microtubules. Required for mitotic spindle formation.</text>
</comment>
<keyword evidence="6" id="KW-0131">Cell cycle</keyword>
<dbReference type="PANTHER" id="PTHR21567:SF9">
    <property type="entry name" value="CLIP-ASSOCIATING PROTEIN"/>
    <property type="match status" value="1"/>
</dbReference>
<dbReference type="PANTHER" id="PTHR21567">
    <property type="entry name" value="CLASP"/>
    <property type="match status" value="1"/>
</dbReference>
<feature type="compositionally biased region" description="Basic and acidic residues" evidence="8">
    <location>
        <begin position="802"/>
        <end position="811"/>
    </location>
</feature>
<sequence length="1239" mass="136165">MEPKAVELVAVLKNGNLAIDVKVAHLLGLKSDIKQKNVPEGAVTPIFQCLRLAIASPHVALLAAGFSTLGHCLKRLFIQEQHSLVALHAHDLYPSLLERLGDHKERLRAQAAQAFTDLWPAANAEVEHCVLELALTGKNPKAREMSLVWLSAMNHTPNFLFRSYVPGVVACLEDADGAVRDTAKSTVIELFENAPPHAKSDLRRQLVANNVRKSIANHILAGIGLDEDLPASQVENILHRPASRAAIQSSRPPSRGDALHNRPNRPPSRGDALHNRPPSRGDALHNRPSRPPSRGDALHQKNASRMAEASQPTTPVVVKPVAVRPRPTTAMKTDQERAPRAVGASSPQKEDEVPAAIFDVQPRDVVSARDFQDLVREMAPSFQGRETEDNWAKRVEHTHMLRRLTHGNAPIEYTKVYVDTIKSLLPSIFLAAHSLRTMLSTSGCLMLQDMARICESRIDPMIDVIMPNLMKLCTSTKKIAAENGNLTVQFVLENATCNSRLITHVTSAAQEKNVQLRVFGAGWLKIVIRRHNLKRYKGTTELLLNIEACIKKSLLDPSPVVREAVRSTYWTFHGVRPDNATKILSHLDEKSRSLLEKDPSNPNFDPFAVSNSTPSKTGIFSNTSATPGHLNLKEAIVVEKKPSLAPTKSGFTTTGAAPSALPDAAATDHRKTHISRAVPMGSHTSSLTSAPMRPGVAKSRPAPLDVARPATATGLPPKAIESPTPGSPSRILVAQPATPSTRQLGATRPRQKSDPLQDASPTKMRKLVDHRGSLGDLPYGSIHIPKRRSNTSETASEISEQVNEKKADENNVPRSVSVDTEAHPVPNRHTLPESPKIKEVPASQAGETDHLVLDETMADVRLDEAPLLDFDNHAPADGGSLSPPDDIAPAEGASLAQPDDIAQAEGGSQPDDIIQAEGGSFVQVDDMPVTRISKVPRLRFDDIPVLQIERPRKPSNWAKRVATPPKRRNISSRWKDPAQARGLLVKGIERIRARSMDILGYRLLQGLIEYHDSLFVDEEQFDFLLMALFSELRIPPKHKHVPASAEWDVQTQILATVRHMFYYAKKYFSAYHEIALVSLLRAQKHYYGLANLFVTALQELIFDIIAESDPVAIINTVVDALDLEDTQDHGLKQLLAGLEILSRTVELVNDTKLKTPAVIENNDTQLGLPADTIERLGTFASFAMTIQVTDVRKAVTALTTELRPLTTNQEHFWTILGFRSETDNRVVSYYSVKGGNDQL</sequence>
<keyword evidence="4" id="KW-0132">Cell division</keyword>
<feature type="region of interest" description="Disordered" evidence="8">
    <location>
        <begin position="241"/>
        <end position="351"/>
    </location>
</feature>
<keyword evidence="6" id="KW-0498">Mitosis</keyword>
<comment type="subcellular location">
    <subcellularLocation>
        <location evidence="1">Cytoplasm</location>
        <location evidence="1">Cytoskeleton</location>
        <location evidence="1">Spindle</location>
    </subcellularLocation>
</comment>
<feature type="region of interest" description="Disordered" evidence="8">
    <location>
        <begin position="869"/>
        <end position="892"/>
    </location>
</feature>
<dbReference type="InterPro" id="IPR024395">
    <property type="entry name" value="CLASP_N_dom"/>
</dbReference>
<protein>
    <submittedName>
        <fullName evidence="10">Clasp N terminal-domain-containing protein</fullName>
    </submittedName>
</protein>
<dbReference type="Proteomes" id="UP001610335">
    <property type="component" value="Unassembled WGS sequence"/>
</dbReference>
<dbReference type="EMBL" id="JBFXLS010000040">
    <property type="protein sequence ID" value="KAL2824927.1"/>
    <property type="molecule type" value="Genomic_DNA"/>
</dbReference>
<evidence type="ECO:0000256" key="8">
    <source>
        <dbReference type="SAM" id="MobiDB-lite"/>
    </source>
</evidence>
<dbReference type="InterPro" id="IPR016024">
    <property type="entry name" value="ARM-type_fold"/>
</dbReference>
<evidence type="ECO:0000256" key="2">
    <source>
        <dbReference type="ARBA" id="ARBA00009549"/>
    </source>
</evidence>
<evidence type="ECO:0000259" key="9">
    <source>
        <dbReference type="SMART" id="SM01349"/>
    </source>
</evidence>
<evidence type="ECO:0000256" key="3">
    <source>
        <dbReference type="ARBA" id="ARBA00011375"/>
    </source>
</evidence>
<evidence type="ECO:0000256" key="7">
    <source>
        <dbReference type="ARBA" id="ARBA00024889"/>
    </source>
</evidence>
<keyword evidence="11" id="KW-1185">Reference proteome</keyword>
<reference evidence="10 11" key="1">
    <citation type="submission" date="2024-07" db="EMBL/GenBank/DDBJ databases">
        <title>Section-level genome sequencing and comparative genomics of Aspergillus sections Usti and Cavernicolus.</title>
        <authorList>
            <consortium name="Lawrence Berkeley National Laboratory"/>
            <person name="Nybo J.L."/>
            <person name="Vesth T.C."/>
            <person name="Theobald S."/>
            <person name="Frisvad J.C."/>
            <person name="Larsen T.O."/>
            <person name="Kjaerboelling I."/>
            <person name="Rothschild-Mancinelli K."/>
            <person name="Lyhne E.K."/>
            <person name="Kogle M.E."/>
            <person name="Barry K."/>
            <person name="Clum A."/>
            <person name="Na H."/>
            <person name="Ledsgaard L."/>
            <person name="Lin J."/>
            <person name="Lipzen A."/>
            <person name="Kuo A."/>
            <person name="Riley R."/>
            <person name="Mondo S."/>
            <person name="LaButti K."/>
            <person name="Haridas S."/>
            <person name="Pangalinan J."/>
            <person name="Salamov A.A."/>
            <person name="Simmons B.A."/>
            <person name="Magnuson J.K."/>
            <person name="Chen J."/>
            <person name="Drula E."/>
            <person name="Henrissat B."/>
            <person name="Wiebenga A."/>
            <person name="Lubbers R.J."/>
            <person name="Gomes A.C."/>
            <person name="Makela M.R."/>
            <person name="Stajich J."/>
            <person name="Grigoriev I.V."/>
            <person name="Mortensen U.H."/>
            <person name="De vries R.P."/>
            <person name="Baker S.E."/>
            <person name="Andersen M.R."/>
        </authorList>
    </citation>
    <scope>NUCLEOTIDE SEQUENCE [LARGE SCALE GENOMIC DNA]</scope>
    <source>
        <strain evidence="10 11">CBS 600.67</strain>
    </source>
</reference>
<keyword evidence="5" id="KW-0493">Microtubule</keyword>
<accession>A0ABR4IBA4</accession>
<evidence type="ECO:0000313" key="10">
    <source>
        <dbReference type="EMBL" id="KAL2824927.1"/>
    </source>
</evidence>
<feature type="compositionally biased region" description="Polar residues" evidence="8">
    <location>
        <begin position="791"/>
        <end position="801"/>
    </location>
</feature>
<dbReference type="Pfam" id="PF12348">
    <property type="entry name" value="CLASP_N"/>
    <property type="match status" value="2"/>
</dbReference>
<feature type="domain" description="TOG" evidence="9">
    <location>
        <begin position="1"/>
        <end position="220"/>
    </location>
</feature>
<evidence type="ECO:0000256" key="1">
    <source>
        <dbReference type="ARBA" id="ARBA00004186"/>
    </source>
</evidence>
<comment type="subunit">
    <text evidence="3">Interacts with microtubules.</text>
</comment>
<dbReference type="InterPro" id="IPR034085">
    <property type="entry name" value="TOG"/>
</dbReference>
<comment type="similarity">
    <text evidence="2">Belongs to the CLASP family.</text>
</comment>
<evidence type="ECO:0000256" key="6">
    <source>
        <dbReference type="ARBA" id="ARBA00022776"/>
    </source>
</evidence>